<gene>
    <name evidence="1" type="ORF">BDV28DRAFT_162337</name>
</gene>
<protein>
    <recommendedName>
        <fullName evidence="3">Jacalin-type lectin domain-containing protein</fullName>
    </recommendedName>
</protein>
<keyword evidence="2" id="KW-1185">Reference proteome</keyword>
<dbReference type="InterPro" id="IPR036404">
    <property type="entry name" value="Jacalin-like_lectin_dom_sf"/>
</dbReference>
<dbReference type="AlphaFoldDB" id="A0A5N6Z1S1"/>
<dbReference type="SUPFAM" id="SSF51101">
    <property type="entry name" value="Mannose-binding lectins"/>
    <property type="match status" value="1"/>
</dbReference>
<sequence>MPDWEEIGNAIVNYASNRQAQPVIGFLLRNDSSRVTSLTAYVGRYEPTGGNILYGIELTYEDGRNSDLVGTRGDSSKTLSLDNGERINYMVIRATDRADGMEVRTDRGQNFTVGGDGGDRHDQNVGSGLLLGFNGTYKSGQLWSMGGIFQRPS</sequence>
<proteinExistence type="predicted"/>
<dbReference type="EMBL" id="ML739163">
    <property type="protein sequence ID" value="KAE8351604.1"/>
    <property type="molecule type" value="Genomic_DNA"/>
</dbReference>
<dbReference type="Proteomes" id="UP000327118">
    <property type="component" value="Unassembled WGS sequence"/>
</dbReference>
<organism evidence="1 2">
    <name type="scientific">Aspergillus coremiiformis</name>
    <dbReference type="NCBI Taxonomy" id="138285"/>
    <lineage>
        <taxon>Eukaryota</taxon>
        <taxon>Fungi</taxon>
        <taxon>Dikarya</taxon>
        <taxon>Ascomycota</taxon>
        <taxon>Pezizomycotina</taxon>
        <taxon>Eurotiomycetes</taxon>
        <taxon>Eurotiomycetidae</taxon>
        <taxon>Eurotiales</taxon>
        <taxon>Aspergillaceae</taxon>
        <taxon>Aspergillus</taxon>
        <taxon>Aspergillus subgen. Circumdati</taxon>
    </lineage>
</organism>
<evidence type="ECO:0008006" key="3">
    <source>
        <dbReference type="Google" id="ProtNLM"/>
    </source>
</evidence>
<dbReference type="OrthoDB" id="4386350at2759"/>
<dbReference type="Gene3D" id="2.100.10.30">
    <property type="entry name" value="Jacalin-like lectin domain"/>
    <property type="match status" value="1"/>
</dbReference>
<accession>A0A5N6Z1S1</accession>
<name>A0A5N6Z1S1_9EURO</name>
<reference evidence="2" key="1">
    <citation type="submission" date="2019-04" db="EMBL/GenBank/DDBJ databases">
        <title>Friends and foes A comparative genomics studyof 23 Aspergillus species from section Flavi.</title>
        <authorList>
            <consortium name="DOE Joint Genome Institute"/>
            <person name="Kjaerbolling I."/>
            <person name="Vesth T."/>
            <person name="Frisvad J.C."/>
            <person name="Nybo J.L."/>
            <person name="Theobald S."/>
            <person name="Kildgaard S."/>
            <person name="Isbrandt T."/>
            <person name="Kuo A."/>
            <person name="Sato A."/>
            <person name="Lyhne E.K."/>
            <person name="Kogle M.E."/>
            <person name="Wiebenga A."/>
            <person name="Kun R.S."/>
            <person name="Lubbers R.J."/>
            <person name="Makela M.R."/>
            <person name="Barry K."/>
            <person name="Chovatia M."/>
            <person name="Clum A."/>
            <person name="Daum C."/>
            <person name="Haridas S."/>
            <person name="He G."/>
            <person name="LaButti K."/>
            <person name="Lipzen A."/>
            <person name="Mondo S."/>
            <person name="Riley R."/>
            <person name="Salamov A."/>
            <person name="Simmons B.A."/>
            <person name="Magnuson J.K."/>
            <person name="Henrissat B."/>
            <person name="Mortensen U.H."/>
            <person name="Larsen T.O."/>
            <person name="Devries R.P."/>
            <person name="Grigoriev I.V."/>
            <person name="Machida M."/>
            <person name="Baker S.E."/>
            <person name="Andersen M.R."/>
        </authorList>
    </citation>
    <scope>NUCLEOTIDE SEQUENCE [LARGE SCALE GENOMIC DNA]</scope>
    <source>
        <strain evidence="2">CBS 553.77</strain>
    </source>
</reference>
<evidence type="ECO:0000313" key="1">
    <source>
        <dbReference type="EMBL" id="KAE8351604.1"/>
    </source>
</evidence>
<evidence type="ECO:0000313" key="2">
    <source>
        <dbReference type="Proteomes" id="UP000327118"/>
    </source>
</evidence>